<dbReference type="SUPFAM" id="SSF46785">
    <property type="entry name" value="Winged helix' DNA-binding domain"/>
    <property type="match status" value="1"/>
</dbReference>
<organism evidence="4 5">
    <name type="scientific">Brevibacillus fluminis</name>
    <dbReference type="NCBI Taxonomy" id="511487"/>
    <lineage>
        <taxon>Bacteria</taxon>
        <taxon>Bacillati</taxon>
        <taxon>Bacillota</taxon>
        <taxon>Bacilli</taxon>
        <taxon>Bacillales</taxon>
        <taxon>Paenibacillaceae</taxon>
        <taxon>Brevibacillus</taxon>
    </lineage>
</organism>
<dbReference type="OrthoDB" id="9796533at2"/>
<keyword evidence="3" id="KW-0859">Xylose metabolism</keyword>
<dbReference type="GO" id="GO:0042732">
    <property type="term" value="P:D-xylose metabolic process"/>
    <property type="evidence" value="ECO:0007669"/>
    <property type="project" value="UniProtKB-KW"/>
</dbReference>
<comment type="caution">
    <text evidence="4">The sequence shown here is derived from an EMBL/GenBank/DDBJ whole genome shotgun (WGS) entry which is preliminary data.</text>
</comment>
<dbReference type="PANTHER" id="PTHR18964">
    <property type="entry name" value="ROK (REPRESSOR, ORF, KINASE) FAMILY"/>
    <property type="match status" value="1"/>
</dbReference>
<dbReference type="PANTHER" id="PTHR18964:SF149">
    <property type="entry name" value="BIFUNCTIONAL UDP-N-ACETYLGLUCOSAMINE 2-EPIMERASE_N-ACETYLMANNOSAMINE KINASE"/>
    <property type="match status" value="1"/>
</dbReference>
<keyword evidence="3" id="KW-0119">Carbohydrate metabolism</keyword>
<evidence type="ECO:0000256" key="2">
    <source>
        <dbReference type="ARBA" id="ARBA00006479"/>
    </source>
</evidence>
<dbReference type="InterPro" id="IPR043129">
    <property type="entry name" value="ATPase_NBD"/>
</dbReference>
<dbReference type="Gene3D" id="3.30.420.40">
    <property type="match status" value="2"/>
</dbReference>
<accession>A0A3M8DHP5</accession>
<dbReference type="Pfam" id="PF00480">
    <property type="entry name" value="ROK"/>
    <property type="match status" value="1"/>
</dbReference>
<sequence length="401" mass="43578">MRRTGDSKLIQELNRFIILDMIRKHGPISRSEIAKRNGISPTTVTSAVGELIRDGLVCEDGIGESSGGRKPIMLRFYPDGQFLIGISLTNTAVTIAELNLEANVRHKERFAYDKPLSGDDVIAYLFASLEQFLSRYDDRSKCLGISIIVPGIVDAANGAIRYNSKLNLKNVPLKELVEAKFGLKTWLENDANAIALAENSFGRGTHSDNMLYVTVGEGVGMGIIVNGAIFRGHNGGAGEFGHTVVQQTGTRCDCGNIGCLENNVGWPEIYSRILSAHAKGKQTVIIELAGGDVTRISPALFRAALQQNDQVCLDIMEEIAATLSIGIVNLVNLFNPSLIILGGEIVRDNPLFVKRVREQVMDKALFILTDGLEIHATALGEEFPMVAAAAVLLQDVFHFSL</sequence>
<evidence type="ECO:0000313" key="4">
    <source>
        <dbReference type="EMBL" id="RNB87528.1"/>
    </source>
</evidence>
<evidence type="ECO:0000313" key="5">
    <source>
        <dbReference type="Proteomes" id="UP000271031"/>
    </source>
</evidence>
<comment type="function">
    <text evidence="1">Transcriptional repressor of xylose-utilizing enzymes.</text>
</comment>
<comment type="similarity">
    <text evidence="2">Belongs to the ROK (NagC/XylR) family.</text>
</comment>
<name>A0A3M8DHP5_9BACL</name>
<dbReference type="InterPro" id="IPR049874">
    <property type="entry name" value="ROK_cs"/>
</dbReference>
<dbReference type="SUPFAM" id="SSF53067">
    <property type="entry name" value="Actin-like ATPase domain"/>
    <property type="match status" value="1"/>
</dbReference>
<dbReference type="Pfam" id="PF13412">
    <property type="entry name" value="HTH_24"/>
    <property type="match status" value="1"/>
</dbReference>
<dbReference type="Gene3D" id="1.10.10.10">
    <property type="entry name" value="Winged helix-like DNA-binding domain superfamily/Winged helix DNA-binding domain"/>
    <property type="match status" value="1"/>
</dbReference>
<gene>
    <name evidence="4" type="ORF">EDM56_17275</name>
</gene>
<proteinExistence type="inferred from homology"/>
<dbReference type="Proteomes" id="UP000271031">
    <property type="component" value="Unassembled WGS sequence"/>
</dbReference>
<keyword evidence="5" id="KW-1185">Reference proteome</keyword>
<dbReference type="InterPro" id="IPR000600">
    <property type="entry name" value="ROK"/>
</dbReference>
<dbReference type="PROSITE" id="PS01125">
    <property type="entry name" value="ROK"/>
    <property type="match status" value="1"/>
</dbReference>
<dbReference type="InterPro" id="IPR036388">
    <property type="entry name" value="WH-like_DNA-bd_sf"/>
</dbReference>
<reference evidence="4 5" key="1">
    <citation type="submission" date="2018-10" db="EMBL/GenBank/DDBJ databases">
        <title>Phylogenomics of Brevibacillus.</title>
        <authorList>
            <person name="Dunlap C."/>
        </authorList>
    </citation>
    <scope>NUCLEOTIDE SEQUENCE [LARGE SCALE GENOMIC DNA]</scope>
    <source>
        <strain evidence="4 5">JCM 15716</strain>
    </source>
</reference>
<protein>
    <submittedName>
        <fullName evidence="4">ROK family transcriptional regulator</fullName>
    </submittedName>
</protein>
<dbReference type="EMBL" id="RHHQ01000012">
    <property type="protein sequence ID" value="RNB87528.1"/>
    <property type="molecule type" value="Genomic_DNA"/>
</dbReference>
<evidence type="ECO:0000256" key="1">
    <source>
        <dbReference type="ARBA" id="ARBA00002486"/>
    </source>
</evidence>
<dbReference type="InterPro" id="IPR036390">
    <property type="entry name" value="WH_DNA-bd_sf"/>
</dbReference>
<evidence type="ECO:0000256" key="3">
    <source>
        <dbReference type="ARBA" id="ARBA00022629"/>
    </source>
</evidence>
<dbReference type="AlphaFoldDB" id="A0A3M8DHP5"/>